<dbReference type="PANTHER" id="PTHR11573">
    <property type="entry name" value="RIBONUCLEOSIDE-DIPHOSPHATE REDUCTASE LARGE CHAIN"/>
    <property type="match status" value="1"/>
</dbReference>
<feature type="non-terminal residue" evidence="3">
    <location>
        <position position="1"/>
    </location>
</feature>
<dbReference type="GO" id="GO:0004748">
    <property type="term" value="F:ribonucleoside-diphosphate reductase activity, thioredoxin disulfide as acceptor"/>
    <property type="evidence" value="ECO:0007669"/>
    <property type="project" value="TreeGrafter"/>
</dbReference>
<gene>
    <name evidence="3" type="ORF">F0H25_10200</name>
</gene>
<dbReference type="GO" id="GO:0009263">
    <property type="term" value="P:deoxyribonucleotide biosynthetic process"/>
    <property type="evidence" value="ECO:0007669"/>
    <property type="project" value="TreeGrafter"/>
</dbReference>
<feature type="non-terminal residue" evidence="3">
    <location>
        <position position="69"/>
    </location>
</feature>
<dbReference type="EMBL" id="AAKDLR010000255">
    <property type="protein sequence ID" value="ECQ9024437.1"/>
    <property type="molecule type" value="Genomic_DNA"/>
</dbReference>
<dbReference type="GO" id="GO:0005971">
    <property type="term" value="C:ribonucleoside-diphosphate reductase complex"/>
    <property type="evidence" value="ECO:0007669"/>
    <property type="project" value="TreeGrafter"/>
</dbReference>
<dbReference type="SUPFAM" id="SSF51998">
    <property type="entry name" value="PFL-like glycyl radical enzymes"/>
    <property type="match status" value="1"/>
</dbReference>
<evidence type="ECO:0000313" key="3">
    <source>
        <dbReference type="EMBL" id="ECQ9024437.1"/>
    </source>
</evidence>
<reference evidence="3" key="1">
    <citation type="submission" date="2019-08" db="EMBL/GenBank/DDBJ databases">
        <authorList>
            <person name="Ashton P.M."/>
            <person name="Dallman T."/>
            <person name="Nair S."/>
            <person name="De Pinna E."/>
            <person name="Peters T."/>
            <person name="Grant K."/>
        </authorList>
    </citation>
    <scope>NUCLEOTIDE SEQUENCE</scope>
    <source>
        <strain evidence="3">264094</strain>
    </source>
</reference>
<dbReference type="Gene3D" id="3.20.70.20">
    <property type="match status" value="1"/>
</dbReference>
<dbReference type="GO" id="GO:0005524">
    <property type="term" value="F:ATP binding"/>
    <property type="evidence" value="ECO:0007669"/>
    <property type="project" value="TreeGrafter"/>
</dbReference>
<proteinExistence type="inferred from homology"/>
<comment type="similarity">
    <text evidence="1">Belongs to the ribonucleoside diphosphate reductase large chain family.</text>
</comment>
<evidence type="ECO:0000256" key="1">
    <source>
        <dbReference type="ARBA" id="ARBA00010406"/>
    </source>
</evidence>
<dbReference type="PANTHER" id="PTHR11573:SF6">
    <property type="entry name" value="RIBONUCLEOSIDE-DIPHOSPHATE REDUCTASE LARGE SUBUNIT"/>
    <property type="match status" value="1"/>
</dbReference>
<sequence length="69" mass="8131">LGTRKGAIAVYIEPWHMDISDFIDLRKNSGEERRRAHELFPALWINDLFMKRVRANDKWTLFDPADTAD</sequence>
<protein>
    <recommendedName>
        <fullName evidence="2">Ribonucleotide reductase large subunit C-terminal domain-containing protein</fullName>
    </recommendedName>
</protein>
<evidence type="ECO:0000259" key="2">
    <source>
        <dbReference type="Pfam" id="PF02867"/>
    </source>
</evidence>
<dbReference type="AlphaFoldDB" id="A0A5Z0FHI8"/>
<feature type="domain" description="Ribonucleotide reductase large subunit C-terminal" evidence="2">
    <location>
        <begin position="2"/>
        <end position="65"/>
    </location>
</feature>
<name>A0A5Z0FHI8_CAMJU</name>
<dbReference type="InterPro" id="IPR000788">
    <property type="entry name" value="RNR_lg_C"/>
</dbReference>
<comment type="caution">
    <text evidence="3">The sequence shown here is derived from an EMBL/GenBank/DDBJ whole genome shotgun (WGS) entry which is preliminary data.</text>
</comment>
<dbReference type="InterPro" id="IPR039718">
    <property type="entry name" value="Rrm1"/>
</dbReference>
<accession>A0A5Z0FHI8</accession>
<organism evidence="3">
    <name type="scientific">Campylobacter jejuni</name>
    <dbReference type="NCBI Taxonomy" id="197"/>
    <lineage>
        <taxon>Bacteria</taxon>
        <taxon>Pseudomonadati</taxon>
        <taxon>Campylobacterota</taxon>
        <taxon>Epsilonproteobacteria</taxon>
        <taxon>Campylobacterales</taxon>
        <taxon>Campylobacteraceae</taxon>
        <taxon>Campylobacter</taxon>
    </lineage>
</organism>
<dbReference type="Pfam" id="PF02867">
    <property type="entry name" value="Ribonuc_red_lgC"/>
    <property type="match status" value="1"/>
</dbReference>